<name>A0A2T1DJE7_9CYAN</name>
<proteinExistence type="predicted"/>
<keyword evidence="2" id="KW-0378">Hydrolase</keyword>
<keyword evidence="3" id="KW-1185">Reference proteome</keyword>
<dbReference type="GO" id="GO:0003676">
    <property type="term" value="F:nucleic acid binding"/>
    <property type="evidence" value="ECO:0007669"/>
    <property type="project" value="InterPro"/>
</dbReference>
<dbReference type="GO" id="GO:0004519">
    <property type="term" value="F:endonuclease activity"/>
    <property type="evidence" value="ECO:0007669"/>
    <property type="project" value="UniProtKB-KW"/>
</dbReference>
<gene>
    <name evidence="2" type="ORF">C7B65_06630</name>
</gene>
<dbReference type="Gene3D" id="1.10.30.50">
    <property type="match status" value="1"/>
</dbReference>
<dbReference type="Pfam" id="PF01844">
    <property type="entry name" value="HNH"/>
    <property type="match status" value="1"/>
</dbReference>
<evidence type="ECO:0000313" key="2">
    <source>
        <dbReference type="EMBL" id="PSB20575.1"/>
    </source>
</evidence>
<dbReference type="InterPro" id="IPR003615">
    <property type="entry name" value="HNH_nuc"/>
</dbReference>
<dbReference type="PANTHER" id="PTHR33877:SF2">
    <property type="entry name" value="OS07G0170200 PROTEIN"/>
    <property type="match status" value="1"/>
</dbReference>
<protein>
    <submittedName>
        <fullName evidence="2">HNH endonuclease</fullName>
    </submittedName>
</protein>
<evidence type="ECO:0000259" key="1">
    <source>
        <dbReference type="SMART" id="SM00507"/>
    </source>
</evidence>
<dbReference type="RefSeq" id="WP_073070044.1">
    <property type="nucleotide sequence ID" value="NZ_MPPI01000005.1"/>
</dbReference>
<accession>A0A2T1DJE7</accession>
<reference evidence="2 3" key="1">
    <citation type="submission" date="2018-02" db="EMBL/GenBank/DDBJ databases">
        <authorList>
            <person name="Cohen D.B."/>
            <person name="Kent A.D."/>
        </authorList>
    </citation>
    <scope>NUCLEOTIDE SEQUENCE [LARGE SCALE GENOMIC DNA]</scope>
    <source>
        <strain evidence="2 3">ULC007</strain>
    </source>
</reference>
<sequence length="75" mass="8541">MNSKQRKSKRTQLTHKFGSHCFWSGRCLLTEELTLDHLIPKSRGGSNSLENLRLACFSCNNSRGDSLFPPRQSCK</sequence>
<dbReference type="AlphaFoldDB" id="A0A2T1DJE7"/>
<organism evidence="2 3">
    <name type="scientific">Phormidesmis priestleyi ULC007</name>
    <dbReference type="NCBI Taxonomy" id="1920490"/>
    <lineage>
        <taxon>Bacteria</taxon>
        <taxon>Bacillati</taxon>
        <taxon>Cyanobacteriota</taxon>
        <taxon>Cyanophyceae</taxon>
        <taxon>Leptolyngbyales</taxon>
        <taxon>Leptolyngbyaceae</taxon>
        <taxon>Phormidesmis</taxon>
    </lineage>
</organism>
<comment type="caution">
    <text evidence="2">The sequence shown here is derived from an EMBL/GenBank/DDBJ whole genome shotgun (WGS) entry which is preliminary data.</text>
</comment>
<dbReference type="InterPro" id="IPR052892">
    <property type="entry name" value="NA-targeting_endonuclease"/>
</dbReference>
<reference evidence="2 3" key="2">
    <citation type="submission" date="2018-03" db="EMBL/GenBank/DDBJ databases">
        <title>The ancient ancestry and fast evolution of plastids.</title>
        <authorList>
            <person name="Moore K.R."/>
            <person name="Magnabosco C."/>
            <person name="Momper L."/>
            <person name="Gold D.A."/>
            <person name="Bosak T."/>
            <person name="Fournier G.P."/>
        </authorList>
    </citation>
    <scope>NUCLEOTIDE SEQUENCE [LARGE SCALE GENOMIC DNA]</scope>
    <source>
        <strain evidence="2 3">ULC007</strain>
    </source>
</reference>
<dbReference type="InterPro" id="IPR002711">
    <property type="entry name" value="HNH"/>
</dbReference>
<dbReference type="OrthoDB" id="9802901at2"/>
<evidence type="ECO:0000313" key="3">
    <source>
        <dbReference type="Proteomes" id="UP000238634"/>
    </source>
</evidence>
<feature type="domain" description="HNH nuclease" evidence="1">
    <location>
        <begin position="8"/>
        <end position="61"/>
    </location>
</feature>
<keyword evidence="2" id="KW-0255">Endonuclease</keyword>
<dbReference type="PANTHER" id="PTHR33877">
    <property type="entry name" value="SLL1193 PROTEIN"/>
    <property type="match status" value="1"/>
</dbReference>
<dbReference type="SMART" id="SM00507">
    <property type="entry name" value="HNHc"/>
    <property type="match status" value="1"/>
</dbReference>
<keyword evidence="2" id="KW-0540">Nuclease</keyword>
<dbReference type="GO" id="GO:0008270">
    <property type="term" value="F:zinc ion binding"/>
    <property type="evidence" value="ECO:0007669"/>
    <property type="project" value="InterPro"/>
</dbReference>
<dbReference type="EMBL" id="PVWG01000005">
    <property type="protein sequence ID" value="PSB20575.1"/>
    <property type="molecule type" value="Genomic_DNA"/>
</dbReference>
<dbReference type="CDD" id="cd00085">
    <property type="entry name" value="HNHc"/>
    <property type="match status" value="1"/>
</dbReference>
<dbReference type="Proteomes" id="UP000238634">
    <property type="component" value="Unassembled WGS sequence"/>
</dbReference>